<organism evidence="2 3">
    <name type="scientific">Globodera pallida</name>
    <name type="common">Potato cyst nematode worm</name>
    <name type="synonym">Heterodera pallida</name>
    <dbReference type="NCBI Taxonomy" id="36090"/>
    <lineage>
        <taxon>Eukaryota</taxon>
        <taxon>Metazoa</taxon>
        <taxon>Ecdysozoa</taxon>
        <taxon>Nematoda</taxon>
        <taxon>Chromadorea</taxon>
        <taxon>Rhabditida</taxon>
        <taxon>Tylenchina</taxon>
        <taxon>Tylenchomorpha</taxon>
        <taxon>Tylenchoidea</taxon>
        <taxon>Heteroderidae</taxon>
        <taxon>Heteroderinae</taxon>
        <taxon>Globodera</taxon>
    </lineage>
</organism>
<reference evidence="2" key="2">
    <citation type="submission" date="2014-05" db="EMBL/GenBank/DDBJ databases">
        <title>The genome and life-stage specific transcriptomes of Globodera pallida elucidate key aspects of plant parasitism by a cyst nematode.</title>
        <authorList>
            <person name="Cotton J.A."/>
            <person name="Lilley C.J."/>
            <person name="Jones L.M."/>
            <person name="Kikuchi T."/>
            <person name="Reid A.J."/>
            <person name="Thorpe P."/>
            <person name="Tsai I.J."/>
            <person name="Beasley H."/>
            <person name="Blok V."/>
            <person name="Cock P.J.A."/>
            <person name="Van den Akker S.E."/>
            <person name="Holroyd N."/>
            <person name="Hunt M."/>
            <person name="Mantelin S."/>
            <person name="Naghra H."/>
            <person name="Pain A."/>
            <person name="Palomares-Rius J.E."/>
            <person name="Zarowiecki M."/>
            <person name="Berriman M."/>
            <person name="Jones J.T."/>
            <person name="Urwin P.E."/>
        </authorList>
    </citation>
    <scope>NUCLEOTIDE SEQUENCE [LARGE SCALE GENOMIC DNA]</scope>
    <source>
        <strain evidence="2">Lindley</strain>
    </source>
</reference>
<protein>
    <submittedName>
        <fullName evidence="3">FLYWCH-type domain-containing protein</fullName>
    </submittedName>
</protein>
<reference evidence="3" key="3">
    <citation type="submission" date="2016-06" db="UniProtKB">
        <authorList>
            <consortium name="WormBaseParasite"/>
        </authorList>
    </citation>
    <scope>IDENTIFICATION</scope>
</reference>
<proteinExistence type="predicted"/>
<dbReference type="Gene3D" id="2.20.25.240">
    <property type="match status" value="1"/>
</dbReference>
<feature type="compositionally biased region" description="Basic and acidic residues" evidence="1">
    <location>
        <begin position="120"/>
        <end position="143"/>
    </location>
</feature>
<name>A0A183BRN3_GLOPA</name>
<dbReference type="Proteomes" id="UP000050741">
    <property type="component" value="Unassembled WGS sequence"/>
</dbReference>
<dbReference type="WBParaSite" id="GPLIN_000326900">
    <property type="protein sequence ID" value="GPLIN_000326900"/>
    <property type="gene ID" value="GPLIN_000326900"/>
</dbReference>
<reference evidence="2" key="1">
    <citation type="submission" date="2013-12" db="EMBL/GenBank/DDBJ databases">
        <authorList>
            <person name="Aslett M."/>
        </authorList>
    </citation>
    <scope>NUCLEOTIDE SEQUENCE [LARGE SCALE GENOMIC DNA]</scope>
    <source>
        <strain evidence="2">Lindley</strain>
    </source>
</reference>
<evidence type="ECO:0000313" key="3">
    <source>
        <dbReference type="WBParaSite" id="GPLIN_000326900"/>
    </source>
</evidence>
<feature type="region of interest" description="Disordered" evidence="1">
    <location>
        <begin position="120"/>
        <end position="144"/>
    </location>
</feature>
<dbReference type="AlphaFoldDB" id="A0A183BRN3"/>
<sequence length="360" mass="41076">MIRNKVEILQKCRKRKYLTEINNNLDNDDTGQDDNLEVEPATIPAPVDDEVERPVVRFESGKTQKGGTCLWFEGYRYTKINGNYWRCTLRGCPANATIVNEDENGMSGTIGLKKHVHLPEPHKQEAEVRRQKSKDRVKEEPRLKPTRLLAQVRRSAPDEAYVAMKSDNALRAMMRRQKKKILGNVDCTDPLAFVIPAVLREKRGEDILLYDSRNFRPNKRDVVLIFGSEKVHLAFTLIVDASPNGLEEFFLYFARTYIGLTQQQTEQGAEAFECSNPCRSVDSASVNQSIDKQVDAARSARHFSHKRHKQYIIQYAVVMRILSDASYDSDADILDLMSHLGLQVEGYAGQLKDLEENIND</sequence>
<evidence type="ECO:0000256" key="1">
    <source>
        <dbReference type="SAM" id="MobiDB-lite"/>
    </source>
</evidence>
<evidence type="ECO:0000313" key="2">
    <source>
        <dbReference type="Proteomes" id="UP000050741"/>
    </source>
</evidence>
<accession>A0A183BRN3</accession>
<keyword evidence="2" id="KW-1185">Reference proteome</keyword>